<dbReference type="PANTHER" id="PTHR13452">
    <property type="entry name" value="THUMP DOMAIN CONTAINING PROTEIN 1-RELATED"/>
    <property type="match status" value="1"/>
</dbReference>
<dbReference type="InterPro" id="IPR040183">
    <property type="entry name" value="THUMPD1-like"/>
</dbReference>
<dbReference type="OrthoDB" id="367221at2759"/>
<dbReference type="SMART" id="SM00981">
    <property type="entry name" value="THUMP"/>
    <property type="match status" value="1"/>
</dbReference>
<feature type="compositionally biased region" description="Basic and acidic residues" evidence="2">
    <location>
        <begin position="253"/>
        <end position="262"/>
    </location>
</feature>
<evidence type="ECO:0000256" key="1">
    <source>
        <dbReference type="PROSITE-ProRule" id="PRU00529"/>
    </source>
</evidence>
<protein>
    <recommendedName>
        <fullName evidence="3">THUMP domain-containing protein</fullName>
    </recommendedName>
</protein>
<dbReference type="PANTHER" id="PTHR13452:SF10">
    <property type="entry name" value="THUMP DOMAIN-CONTAINING PROTEIN 1"/>
    <property type="match status" value="1"/>
</dbReference>
<name>A0A1E3QT29_9ASCO</name>
<proteinExistence type="predicted"/>
<dbReference type="PROSITE" id="PS51165">
    <property type="entry name" value="THUMP"/>
    <property type="match status" value="1"/>
</dbReference>
<evidence type="ECO:0000313" key="5">
    <source>
        <dbReference type="Proteomes" id="UP000094336"/>
    </source>
</evidence>
<keyword evidence="1" id="KW-0694">RNA-binding</keyword>
<dbReference type="SUPFAM" id="SSF143437">
    <property type="entry name" value="THUMP domain-like"/>
    <property type="match status" value="1"/>
</dbReference>
<dbReference type="FunFam" id="3.30.2300.10:FF:000001">
    <property type="entry name" value="THUMP domain-containing protein 1"/>
    <property type="match status" value="1"/>
</dbReference>
<organism evidence="4 5">
    <name type="scientific">Babjeviella inositovora NRRL Y-12698</name>
    <dbReference type="NCBI Taxonomy" id="984486"/>
    <lineage>
        <taxon>Eukaryota</taxon>
        <taxon>Fungi</taxon>
        <taxon>Dikarya</taxon>
        <taxon>Ascomycota</taxon>
        <taxon>Saccharomycotina</taxon>
        <taxon>Pichiomycetes</taxon>
        <taxon>Serinales incertae sedis</taxon>
        <taxon>Babjeviella</taxon>
    </lineage>
</organism>
<evidence type="ECO:0000256" key="2">
    <source>
        <dbReference type="SAM" id="MobiDB-lite"/>
    </source>
</evidence>
<feature type="domain" description="THUMP" evidence="3">
    <location>
        <begin position="127"/>
        <end position="236"/>
    </location>
</feature>
<keyword evidence="5" id="KW-1185">Reference proteome</keyword>
<dbReference type="GO" id="GO:0051391">
    <property type="term" value="P:tRNA acetylation"/>
    <property type="evidence" value="ECO:0007669"/>
    <property type="project" value="EnsemblFungi"/>
</dbReference>
<feature type="compositionally biased region" description="Basic and acidic residues" evidence="2">
    <location>
        <begin position="274"/>
        <end position="298"/>
    </location>
</feature>
<dbReference type="RefSeq" id="XP_018986193.1">
    <property type="nucleotide sequence ID" value="XM_019132358.1"/>
</dbReference>
<dbReference type="Gene3D" id="3.30.2300.10">
    <property type="entry name" value="THUMP superfamily"/>
    <property type="match status" value="1"/>
</dbReference>
<dbReference type="EMBL" id="KV454429">
    <property type="protein sequence ID" value="ODQ80865.1"/>
    <property type="molecule type" value="Genomic_DNA"/>
</dbReference>
<evidence type="ECO:0000259" key="3">
    <source>
        <dbReference type="PROSITE" id="PS51165"/>
    </source>
</evidence>
<dbReference type="CDD" id="cd11717">
    <property type="entry name" value="THUMP_THUMPD1_like"/>
    <property type="match status" value="1"/>
</dbReference>
<feature type="region of interest" description="Disordered" evidence="2">
    <location>
        <begin position="253"/>
        <end position="298"/>
    </location>
</feature>
<dbReference type="STRING" id="984486.A0A1E3QT29"/>
<dbReference type="GO" id="GO:0003723">
    <property type="term" value="F:RNA binding"/>
    <property type="evidence" value="ECO:0007669"/>
    <property type="project" value="UniProtKB-UniRule"/>
</dbReference>
<dbReference type="Pfam" id="PF02926">
    <property type="entry name" value="THUMP"/>
    <property type="match status" value="1"/>
</dbReference>
<gene>
    <name evidence="4" type="ORF">BABINDRAFT_61055</name>
</gene>
<feature type="region of interest" description="Disordered" evidence="2">
    <location>
        <begin position="1"/>
        <end position="20"/>
    </location>
</feature>
<evidence type="ECO:0000313" key="4">
    <source>
        <dbReference type="EMBL" id="ODQ80865.1"/>
    </source>
</evidence>
<dbReference type="AlphaFoldDB" id="A0A1E3QT29"/>
<dbReference type="Proteomes" id="UP000094336">
    <property type="component" value="Unassembled WGS sequence"/>
</dbReference>
<reference evidence="5" key="1">
    <citation type="submission" date="2016-05" db="EMBL/GenBank/DDBJ databases">
        <title>Comparative genomics of biotechnologically important yeasts.</title>
        <authorList>
            <consortium name="DOE Joint Genome Institute"/>
            <person name="Riley R."/>
            <person name="Haridas S."/>
            <person name="Wolfe K.H."/>
            <person name="Lopes M.R."/>
            <person name="Hittinger C.T."/>
            <person name="Goker M."/>
            <person name="Salamov A."/>
            <person name="Wisecaver J."/>
            <person name="Long T.M."/>
            <person name="Aerts A.L."/>
            <person name="Barry K."/>
            <person name="Choi C."/>
            <person name="Clum A."/>
            <person name="Coughlan A.Y."/>
            <person name="Deshpande S."/>
            <person name="Douglass A.P."/>
            <person name="Hanson S.J."/>
            <person name="Klenk H.-P."/>
            <person name="Labutti K."/>
            <person name="Lapidus A."/>
            <person name="Lindquist E."/>
            <person name="Lipzen A."/>
            <person name="Meier-Kolthoff J.P."/>
            <person name="Ohm R.A."/>
            <person name="Otillar R.P."/>
            <person name="Pangilinan J."/>
            <person name="Peng Y."/>
            <person name="Rokas A."/>
            <person name="Rosa C.A."/>
            <person name="Scheuner C."/>
            <person name="Sibirny A.A."/>
            <person name="Slot J.C."/>
            <person name="Stielow J.B."/>
            <person name="Sun H."/>
            <person name="Kurtzman C.P."/>
            <person name="Blackwell M."/>
            <person name="Grigoriev I.V."/>
            <person name="Jeffries T.W."/>
        </authorList>
    </citation>
    <scope>NUCLEOTIDE SEQUENCE [LARGE SCALE GENOMIC DNA]</scope>
    <source>
        <strain evidence="5">NRRL Y-12698</strain>
    </source>
</reference>
<dbReference type="GeneID" id="30150211"/>
<sequence length="298" mass="33979">MAKRQASAKEGNSKKKYKQGGIVEPATSGIYATCVKGREQNARKELMNLLSDKVAEMYDLDNLEEEEEEEDLSIEDQINKELSEMKATKDTNKELLKPIELGCECVIFIKTRKPIAPEELVEKFVSELWEKSRKVTRYTQRLSPVTFSVTPTASELKKLSARVLAPHFHKPEGQEPVRYAIQVHRRNFDSLEKDAIIRSIAESVGRDHGHVVDLKNFDKLILVEAFKSNIGMSVVNNYNKYEKYNLQQIFEKSQKNAEDSTSRVRAANEGGATEEVKKDDEVKEKAPEEAKQETQEVK</sequence>
<accession>A0A1E3QT29</accession>
<dbReference type="InterPro" id="IPR004114">
    <property type="entry name" value="THUMP_dom"/>
</dbReference>